<name>A0AA36EG56_LACSI</name>
<sequence>MDVIMKGLGYSVPPFIYYHFRVPKGDMHFGLRALGNDDGDVLNLAQYVKEHKLIRVYTEHDNEADLALSISPEIGVNKDNSPNEFDHGFNEFDKEANEFDLGLYQHIFQSNPIVNMEVIEQNVDYKVHEGLDGALNMEVTEEFNEMNEFNEENVGDEVHEGEENVDMRDYEVDDGIEDEGKVEIE</sequence>
<accession>A0AA36EG56</accession>
<evidence type="ECO:0000313" key="2">
    <source>
        <dbReference type="Proteomes" id="UP001177003"/>
    </source>
</evidence>
<keyword evidence="2" id="KW-1185">Reference proteome</keyword>
<dbReference type="Proteomes" id="UP001177003">
    <property type="component" value="Chromosome 7"/>
</dbReference>
<dbReference type="EMBL" id="OX465083">
    <property type="protein sequence ID" value="CAI9295256.1"/>
    <property type="molecule type" value="Genomic_DNA"/>
</dbReference>
<reference evidence="1" key="1">
    <citation type="submission" date="2023-04" db="EMBL/GenBank/DDBJ databases">
        <authorList>
            <person name="Vijverberg K."/>
            <person name="Xiong W."/>
            <person name="Schranz E."/>
        </authorList>
    </citation>
    <scope>NUCLEOTIDE SEQUENCE</scope>
</reference>
<gene>
    <name evidence="1" type="ORF">LSALG_LOCUS34206</name>
</gene>
<dbReference type="AlphaFoldDB" id="A0AA36EG56"/>
<proteinExistence type="predicted"/>
<protein>
    <submittedName>
        <fullName evidence="1">Uncharacterized protein</fullName>
    </submittedName>
</protein>
<organism evidence="1 2">
    <name type="scientific">Lactuca saligna</name>
    <name type="common">Willowleaf lettuce</name>
    <dbReference type="NCBI Taxonomy" id="75948"/>
    <lineage>
        <taxon>Eukaryota</taxon>
        <taxon>Viridiplantae</taxon>
        <taxon>Streptophyta</taxon>
        <taxon>Embryophyta</taxon>
        <taxon>Tracheophyta</taxon>
        <taxon>Spermatophyta</taxon>
        <taxon>Magnoliopsida</taxon>
        <taxon>eudicotyledons</taxon>
        <taxon>Gunneridae</taxon>
        <taxon>Pentapetalae</taxon>
        <taxon>asterids</taxon>
        <taxon>campanulids</taxon>
        <taxon>Asterales</taxon>
        <taxon>Asteraceae</taxon>
        <taxon>Cichorioideae</taxon>
        <taxon>Cichorieae</taxon>
        <taxon>Lactucinae</taxon>
        <taxon>Lactuca</taxon>
    </lineage>
</organism>
<evidence type="ECO:0000313" key="1">
    <source>
        <dbReference type="EMBL" id="CAI9295256.1"/>
    </source>
</evidence>